<dbReference type="PANTHER" id="PTHR31992">
    <property type="entry name" value="DOF ZINC FINGER PROTEIN DOF1.4-RELATED"/>
    <property type="match status" value="1"/>
</dbReference>
<keyword evidence="3 9" id="KW-0862">Zinc</keyword>
<feature type="region of interest" description="Disordered" evidence="10">
    <location>
        <begin position="277"/>
        <end position="302"/>
    </location>
</feature>
<evidence type="ECO:0000256" key="8">
    <source>
        <dbReference type="PROSITE-ProRule" id="PRU00071"/>
    </source>
</evidence>
<keyword evidence="7 8" id="KW-0539">Nucleus</keyword>
<reference evidence="12" key="1">
    <citation type="submission" date="2021-01" db="UniProtKB">
        <authorList>
            <consortium name="EnsemblPlants"/>
        </authorList>
    </citation>
    <scope>IDENTIFICATION</scope>
</reference>
<keyword evidence="1 9" id="KW-0479">Metal-binding</keyword>
<dbReference type="Gramene" id="Kaladp0070s0061.1.v1.1">
    <property type="protein sequence ID" value="Kaladp0070s0061.1.v1.1"/>
    <property type="gene ID" value="Kaladp0070s0061.v1.1"/>
</dbReference>
<evidence type="ECO:0000256" key="2">
    <source>
        <dbReference type="ARBA" id="ARBA00022771"/>
    </source>
</evidence>
<evidence type="ECO:0000256" key="7">
    <source>
        <dbReference type="ARBA" id="ARBA00023242"/>
    </source>
</evidence>
<evidence type="ECO:0000256" key="1">
    <source>
        <dbReference type="ARBA" id="ARBA00022723"/>
    </source>
</evidence>
<evidence type="ECO:0000256" key="6">
    <source>
        <dbReference type="ARBA" id="ARBA00023163"/>
    </source>
</evidence>
<evidence type="ECO:0000313" key="13">
    <source>
        <dbReference type="Proteomes" id="UP000594263"/>
    </source>
</evidence>
<dbReference type="Pfam" id="PF02701">
    <property type="entry name" value="Zn_ribbon_Dof"/>
    <property type="match status" value="1"/>
</dbReference>
<feature type="domain" description="Dof-type" evidence="11">
    <location>
        <begin position="49"/>
        <end position="103"/>
    </location>
</feature>
<feature type="compositionally biased region" description="Basic and acidic residues" evidence="10">
    <location>
        <begin position="277"/>
        <end position="286"/>
    </location>
</feature>
<keyword evidence="2 8" id="KW-0863">Zinc-finger</keyword>
<keyword evidence="13" id="KW-1185">Reference proteome</keyword>
<dbReference type="AlphaFoldDB" id="A0A7N0UJ25"/>
<dbReference type="GO" id="GO:0003677">
    <property type="term" value="F:DNA binding"/>
    <property type="evidence" value="ECO:0007669"/>
    <property type="project" value="UniProtKB-UniRule"/>
</dbReference>
<organism evidence="12 13">
    <name type="scientific">Kalanchoe fedtschenkoi</name>
    <name type="common">Lavender scallops</name>
    <name type="synonym">South American air plant</name>
    <dbReference type="NCBI Taxonomy" id="63787"/>
    <lineage>
        <taxon>Eukaryota</taxon>
        <taxon>Viridiplantae</taxon>
        <taxon>Streptophyta</taxon>
        <taxon>Embryophyta</taxon>
        <taxon>Tracheophyta</taxon>
        <taxon>Spermatophyta</taxon>
        <taxon>Magnoliopsida</taxon>
        <taxon>eudicotyledons</taxon>
        <taxon>Gunneridae</taxon>
        <taxon>Pentapetalae</taxon>
        <taxon>Saxifragales</taxon>
        <taxon>Crassulaceae</taxon>
        <taxon>Kalanchoe</taxon>
    </lineage>
</organism>
<evidence type="ECO:0000256" key="9">
    <source>
        <dbReference type="RuleBase" id="RU369094"/>
    </source>
</evidence>
<keyword evidence="4 9" id="KW-0805">Transcription regulation</keyword>
<feature type="region of interest" description="Disordered" evidence="10">
    <location>
        <begin position="90"/>
        <end position="116"/>
    </location>
</feature>
<proteinExistence type="predicted"/>
<comment type="subcellular location">
    <subcellularLocation>
        <location evidence="8 9">Nucleus</location>
    </subcellularLocation>
</comment>
<dbReference type="EnsemblPlants" id="Kaladp0070s0061.2.v1.1">
    <property type="protein sequence ID" value="Kaladp0070s0061.2.v1.1"/>
    <property type="gene ID" value="Kaladp0070s0061.v1.1"/>
</dbReference>
<dbReference type="PANTHER" id="PTHR31992:SF285">
    <property type="entry name" value="DOF ZINC FINGER PROTEIN DOF4.6"/>
    <property type="match status" value="1"/>
</dbReference>
<evidence type="ECO:0000256" key="3">
    <source>
        <dbReference type="ARBA" id="ARBA00022833"/>
    </source>
</evidence>
<dbReference type="GO" id="GO:0003700">
    <property type="term" value="F:DNA-binding transcription factor activity"/>
    <property type="evidence" value="ECO:0007669"/>
    <property type="project" value="UniProtKB-UniRule"/>
</dbReference>
<comment type="function">
    <text evidence="9">Transcription factor that binds specifically to a 5'-AA[AG]G-3' consensus core sequence.</text>
</comment>
<protein>
    <recommendedName>
        <fullName evidence="9">Dof zinc finger protein</fullName>
    </recommendedName>
</protein>
<sequence length="316" mass="33835">MNAAQWKQEIVLKPVGDICSSSKANNTTGVDGGKKAAGTVVRPPKEQSLPCPRCNSTNTKFCYYNNYSLSQPRYFCKGCRRYWTEGGSLRNIPVGGGSRKNKRSPSSSSAPPGVASKKLFVHPSSLQNPNIMIHQPERAGNDLNLSFPQHHQEYRSISDFVHLPTTSSQTTAPTAATSHLSALELLTGMTSRGVGVGGFSNCFMPISDPDSVYPSGSFSNFMHDFKPPALNFSLDNRLGIGPSGGAAFGSMTTHNDEISTRGGGGIRVLASPFDDLKSHQADDHQHQQQADQNRGHGVVSTGYWTGMIGGGGGSDW</sequence>
<evidence type="ECO:0000256" key="10">
    <source>
        <dbReference type="SAM" id="MobiDB-lite"/>
    </source>
</evidence>
<dbReference type="PROSITE" id="PS50884">
    <property type="entry name" value="ZF_DOF_2"/>
    <property type="match status" value="1"/>
</dbReference>
<evidence type="ECO:0000256" key="4">
    <source>
        <dbReference type="ARBA" id="ARBA00023015"/>
    </source>
</evidence>
<evidence type="ECO:0000259" key="11">
    <source>
        <dbReference type="PROSITE" id="PS50884"/>
    </source>
</evidence>
<dbReference type="PROSITE" id="PS01361">
    <property type="entry name" value="ZF_DOF_1"/>
    <property type="match status" value="1"/>
</dbReference>
<name>A0A7N0UJ25_KALFE</name>
<dbReference type="GO" id="GO:0008270">
    <property type="term" value="F:zinc ion binding"/>
    <property type="evidence" value="ECO:0007669"/>
    <property type="project" value="UniProtKB-KW"/>
</dbReference>
<feature type="compositionally biased region" description="Low complexity" evidence="10">
    <location>
        <begin position="104"/>
        <end position="116"/>
    </location>
</feature>
<evidence type="ECO:0000313" key="12">
    <source>
        <dbReference type="EnsemblPlants" id="Kaladp0070s0061.2.v1.1"/>
    </source>
</evidence>
<accession>A0A7N0UJ25</accession>
<feature type="region of interest" description="Disordered" evidence="10">
    <location>
        <begin position="23"/>
        <end position="49"/>
    </location>
</feature>
<evidence type="ECO:0000256" key="5">
    <source>
        <dbReference type="ARBA" id="ARBA00023125"/>
    </source>
</evidence>
<dbReference type="Gramene" id="Kaladp0070s0061.2.v1.1">
    <property type="protein sequence ID" value="Kaladp0070s0061.2.v1.1"/>
    <property type="gene ID" value="Kaladp0070s0061.v1.1"/>
</dbReference>
<dbReference type="InterPro" id="IPR045174">
    <property type="entry name" value="Dof"/>
</dbReference>
<keyword evidence="5 8" id="KW-0238">DNA-binding</keyword>
<dbReference type="InterPro" id="IPR003851">
    <property type="entry name" value="Znf_Dof"/>
</dbReference>
<keyword evidence="6 9" id="KW-0804">Transcription</keyword>
<dbReference type="Proteomes" id="UP000594263">
    <property type="component" value="Unplaced"/>
</dbReference>
<dbReference type="OMA" id="KPCNTNT"/>
<dbReference type="EnsemblPlants" id="Kaladp0070s0061.1.v1.1">
    <property type="protein sequence ID" value="Kaladp0070s0061.1.v1.1"/>
    <property type="gene ID" value="Kaladp0070s0061.v1.1"/>
</dbReference>
<dbReference type="GO" id="GO:0005634">
    <property type="term" value="C:nucleus"/>
    <property type="evidence" value="ECO:0007669"/>
    <property type="project" value="UniProtKB-SubCell"/>
</dbReference>